<dbReference type="InterPro" id="IPR002401">
    <property type="entry name" value="Cyt_P450_E_grp-I"/>
</dbReference>
<evidence type="ECO:0000256" key="6">
    <source>
        <dbReference type="RuleBase" id="RU000461"/>
    </source>
</evidence>
<keyword evidence="7" id="KW-0812">Transmembrane</keyword>
<reference evidence="8 9" key="1">
    <citation type="journal article" date="2019" name="Sci. Rep.">
        <title>Comparative genomics of chytrid fungi reveal insights into the obligate biotrophic and pathogenic lifestyle of Synchytrium endobioticum.</title>
        <authorList>
            <person name="van de Vossenberg B.T.L.H."/>
            <person name="Warris S."/>
            <person name="Nguyen H.D.T."/>
            <person name="van Gent-Pelzer M.P.E."/>
            <person name="Joly D.L."/>
            <person name="van de Geest H.C."/>
            <person name="Bonants P.J.M."/>
            <person name="Smith D.S."/>
            <person name="Levesque C.A."/>
            <person name="van der Lee T.A.J."/>
        </authorList>
    </citation>
    <scope>NUCLEOTIDE SEQUENCE [LARGE SCALE GENOMIC DNA]</scope>
    <source>
        <strain evidence="8 9">JEL517</strain>
    </source>
</reference>
<keyword evidence="7" id="KW-1133">Transmembrane helix</keyword>
<evidence type="ECO:0000256" key="4">
    <source>
        <dbReference type="ARBA" id="ARBA00023004"/>
    </source>
</evidence>
<feature type="binding site" description="axial binding residue" evidence="5">
    <location>
        <position position="470"/>
    </location>
    <ligand>
        <name>heme</name>
        <dbReference type="ChEBI" id="CHEBI:30413"/>
    </ligand>
    <ligandPart>
        <name>Fe</name>
        <dbReference type="ChEBI" id="CHEBI:18248"/>
    </ligandPart>
</feature>
<dbReference type="PROSITE" id="PS00086">
    <property type="entry name" value="CYTOCHROME_P450"/>
    <property type="match status" value="1"/>
</dbReference>
<dbReference type="AlphaFoldDB" id="A0A507CGF9"/>
<evidence type="ECO:0000256" key="5">
    <source>
        <dbReference type="PIRSR" id="PIRSR602401-1"/>
    </source>
</evidence>
<dbReference type="InterPro" id="IPR036396">
    <property type="entry name" value="Cyt_P450_sf"/>
</dbReference>
<evidence type="ECO:0000256" key="3">
    <source>
        <dbReference type="ARBA" id="ARBA00023002"/>
    </source>
</evidence>
<evidence type="ECO:0000256" key="7">
    <source>
        <dbReference type="SAM" id="Phobius"/>
    </source>
</evidence>
<comment type="cofactor">
    <cofactor evidence="5">
        <name>heme</name>
        <dbReference type="ChEBI" id="CHEBI:30413"/>
    </cofactor>
</comment>
<dbReference type="GO" id="GO:0006629">
    <property type="term" value="P:lipid metabolic process"/>
    <property type="evidence" value="ECO:0007669"/>
    <property type="project" value="UniProtKB-ARBA"/>
</dbReference>
<dbReference type="GO" id="GO:0016705">
    <property type="term" value="F:oxidoreductase activity, acting on paired donors, with incorporation or reduction of molecular oxygen"/>
    <property type="evidence" value="ECO:0007669"/>
    <property type="project" value="InterPro"/>
</dbReference>
<name>A0A507CGF9_9FUNG</name>
<evidence type="ECO:0008006" key="10">
    <source>
        <dbReference type="Google" id="ProtNLM"/>
    </source>
</evidence>
<evidence type="ECO:0000256" key="1">
    <source>
        <dbReference type="ARBA" id="ARBA00010617"/>
    </source>
</evidence>
<keyword evidence="9" id="KW-1185">Reference proteome</keyword>
<proteinExistence type="inferred from homology"/>
<comment type="caution">
    <text evidence="8">The sequence shown here is derived from an EMBL/GenBank/DDBJ whole genome shotgun (WGS) entry which is preliminary data.</text>
</comment>
<dbReference type="GO" id="GO:0004497">
    <property type="term" value="F:monooxygenase activity"/>
    <property type="evidence" value="ECO:0007669"/>
    <property type="project" value="UniProtKB-KW"/>
</dbReference>
<dbReference type="PRINTS" id="PR00463">
    <property type="entry name" value="EP450I"/>
</dbReference>
<sequence length="537" mass="59917">MEGTLGINVRKNHGYALPISLAAGAVVVGIAAVVYHYKDRAVGTRDPKTMGLPLLKNPSPLLGHALEMIAVNEYRVEWLVDKCRELGEAAAFTLPFQNSMLTVNVQDVEFIVKDPYLFEKGDKFRELANDFLGHGIFNSDGQEWRMARKVSANIFNAKNFSDLFSNVFVEESQKLVGQIRTAASMGGIIELQDLLLRTTLDSFTFIATGRRTSAIEGKGEINADGVYSLPLEPFMQALDGANQITSTRVIIPFWPFMEYFNGDRAKMDGYLKILNDFAKQVVDEKRAKIAAGHKGSDLLDLFISKGNDDGTPLTDTQLRDITLNFIVAGRDTTAQTLGWTFMRMSQNPEVEKKCRAELLAVLGKDGQYTFETFKELKYTNATFLEALRLHANLPLNLKTASADCVLPGTGTPVKKGDSIFLSPYVMGYSTSYWGPDAATFRPERWIDREGHLIKPNQFAFPHFHAGPRICLGMNMAQQEAVVFMSNIIRNFSLELVREDSPEHWAVFSEDPSKRRGRYSPAFSLSARGGIHFNPILL</sequence>
<dbReference type="GO" id="GO:0005506">
    <property type="term" value="F:iron ion binding"/>
    <property type="evidence" value="ECO:0007669"/>
    <property type="project" value="InterPro"/>
</dbReference>
<keyword evidence="3 6" id="KW-0560">Oxidoreductase</keyword>
<dbReference type="GO" id="GO:0020037">
    <property type="term" value="F:heme binding"/>
    <property type="evidence" value="ECO:0007669"/>
    <property type="project" value="InterPro"/>
</dbReference>
<dbReference type="OrthoDB" id="1470350at2759"/>
<gene>
    <name evidence="8" type="ORF">SmJEL517_g01205</name>
</gene>
<protein>
    <recommendedName>
        <fullName evidence="10">Cytochrome P450</fullName>
    </recommendedName>
</protein>
<accession>A0A507CGF9</accession>
<comment type="similarity">
    <text evidence="1 6">Belongs to the cytochrome P450 family.</text>
</comment>
<keyword evidence="5 6" id="KW-0349">Heme</keyword>
<evidence type="ECO:0000313" key="8">
    <source>
        <dbReference type="EMBL" id="TPX36705.1"/>
    </source>
</evidence>
<evidence type="ECO:0000256" key="2">
    <source>
        <dbReference type="ARBA" id="ARBA00022723"/>
    </source>
</evidence>
<keyword evidence="2 5" id="KW-0479">Metal-binding</keyword>
<dbReference type="GeneID" id="42002430"/>
<dbReference type="PANTHER" id="PTHR24296">
    <property type="entry name" value="CYTOCHROME P450"/>
    <property type="match status" value="1"/>
</dbReference>
<dbReference type="STRING" id="1806994.A0A507CGF9"/>
<dbReference type="EMBL" id="QEAO01000004">
    <property type="protein sequence ID" value="TPX36705.1"/>
    <property type="molecule type" value="Genomic_DNA"/>
</dbReference>
<dbReference type="InterPro" id="IPR001128">
    <property type="entry name" value="Cyt_P450"/>
</dbReference>
<evidence type="ECO:0000313" key="9">
    <source>
        <dbReference type="Proteomes" id="UP000319731"/>
    </source>
</evidence>
<dbReference type="Pfam" id="PF00067">
    <property type="entry name" value="p450"/>
    <property type="match status" value="1"/>
</dbReference>
<dbReference type="SUPFAM" id="SSF48264">
    <property type="entry name" value="Cytochrome P450"/>
    <property type="match status" value="1"/>
</dbReference>
<keyword evidence="6" id="KW-0503">Monooxygenase</keyword>
<organism evidence="8 9">
    <name type="scientific">Synchytrium microbalum</name>
    <dbReference type="NCBI Taxonomy" id="1806994"/>
    <lineage>
        <taxon>Eukaryota</taxon>
        <taxon>Fungi</taxon>
        <taxon>Fungi incertae sedis</taxon>
        <taxon>Chytridiomycota</taxon>
        <taxon>Chytridiomycota incertae sedis</taxon>
        <taxon>Chytridiomycetes</taxon>
        <taxon>Synchytriales</taxon>
        <taxon>Synchytriaceae</taxon>
        <taxon>Synchytrium</taxon>
    </lineage>
</organism>
<keyword evidence="7" id="KW-0472">Membrane</keyword>
<keyword evidence="4 5" id="KW-0408">Iron</keyword>
<dbReference type="InterPro" id="IPR017972">
    <property type="entry name" value="Cyt_P450_CS"/>
</dbReference>
<dbReference type="Proteomes" id="UP000319731">
    <property type="component" value="Unassembled WGS sequence"/>
</dbReference>
<dbReference type="Gene3D" id="1.10.630.10">
    <property type="entry name" value="Cytochrome P450"/>
    <property type="match status" value="1"/>
</dbReference>
<dbReference type="RefSeq" id="XP_031026919.1">
    <property type="nucleotide sequence ID" value="XM_031167133.1"/>
</dbReference>
<dbReference type="PRINTS" id="PR00385">
    <property type="entry name" value="P450"/>
</dbReference>
<feature type="transmembrane region" description="Helical" evidence="7">
    <location>
        <begin position="15"/>
        <end position="35"/>
    </location>
</feature>